<keyword evidence="3" id="KW-0813">Transport</keyword>
<feature type="transmembrane region" description="Helical" evidence="12">
    <location>
        <begin position="354"/>
        <end position="376"/>
    </location>
</feature>
<evidence type="ECO:0000256" key="5">
    <source>
        <dbReference type="ARBA" id="ARBA00022475"/>
    </source>
</evidence>
<dbReference type="Gene3D" id="6.10.140.1330">
    <property type="match status" value="1"/>
</dbReference>
<feature type="transmembrane region" description="Helical" evidence="12">
    <location>
        <begin position="128"/>
        <end position="150"/>
    </location>
</feature>
<dbReference type="RefSeq" id="WP_377140364.1">
    <property type="nucleotide sequence ID" value="NZ_JBHTIA010000003.1"/>
</dbReference>
<keyword evidence="4" id="KW-0050">Antiport</keyword>
<comment type="caution">
    <text evidence="14">The sequence shown here is derived from an EMBL/GenBank/DDBJ whole genome shotgun (WGS) entry which is preliminary data.</text>
</comment>
<keyword evidence="8" id="KW-0915">Sodium</keyword>
<feature type="transmembrane region" description="Helical" evidence="12">
    <location>
        <begin position="317"/>
        <end position="342"/>
    </location>
</feature>
<feature type="transmembrane region" description="Helical" evidence="12">
    <location>
        <begin position="383"/>
        <end position="402"/>
    </location>
</feature>
<dbReference type="Proteomes" id="UP001597073">
    <property type="component" value="Unassembled WGS sequence"/>
</dbReference>
<evidence type="ECO:0000256" key="1">
    <source>
        <dbReference type="ARBA" id="ARBA00004651"/>
    </source>
</evidence>
<dbReference type="InterPro" id="IPR018422">
    <property type="entry name" value="Cation/H_exchanger_CPA1"/>
</dbReference>
<feature type="transmembrane region" description="Helical" evidence="12">
    <location>
        <begin position="171"/>
        <end position="188"/>
    </location>
</feature>
<name>A0ABW2ZEK7_9SPHI</name>
<feature type="transmembrane region" description="Helical" evidence="12">
    <location>
        <begin position="6"/>
        <end position="24"/>
    </location>
</feature>
<feature type="transmembrane region" description="Helical" evidence="12">
    <location>
        <begin position="208"/>
        <end position="226"/>
    </location>
</feature>
<dbReference type="PANTHER" id="PTHR10110:SF195">
    <property type="entry name" value="NA(+)_H(+) ANTIPORTER NHAS2"/>
    <property type="match status" value="1"/>
</dbReference>
<dbReference type="PANTHER" id="PTHR10110">
    <property type="entry name" value="SODIUM/HYDROGEN EXCHANGER"/>
    <property type="match status" value="1"/>
</dbReference>
<evidence type="ECO:0000256" key="8">
    <source>
        <dbReference type="ARBA" id="ARBA00023053"/>
    </source>
</evidence>
<reference evidence="15" key="1">
    <citation type="journal article" date="2019" name="Int. J. Syst. Evol. Microbiol.">
        <title>The Global Catalogue of Microorganisms (GCM) 10K type strain sequencing project: providing services to taxonomists for standard genome sequencing and annotation.</title>
        <authorList>
            <consortium name="The Broad Institute Genomics Platform"/>
            <consortium name="The Broad Institute Genome Sequencing Center for Infectious Disease"/>
            <person name="Wu L."/>
            <person name="Ma J."/>
        </authorList>
    </citation>
    <scope>NUCLEOTIDE SEQUENCE [LARGE SCALE GENOMIC DNA]</scope>
    <source>
        <strain evidence="15">CCUG 60742</strain>
    </source>
</reference>
<feature type="domain" description="Cation/H+ exchanger transmembrane" evidence="13">
    <location>
        <begin position="13"/>
        <end position="406"/>
    </location>
</feature>
<organism evidence="14 15">
    <name type="scientific">Mucilaginibacter lutimaris</name>
    <dbReference type="NCBI Taxonomy" id="931629"/>
    <lineage>
        <taxon>Bacteria</taxon>
        <taxon>Pseudomonadati</taxon>
        <taxon>Bacteroidota</taxon>
        <taxon>Sphingobacteriia</taxon>
        <taxon>Sphingobacteriales</taxon>
        <taxon>Sphingobacteriaceae</taxon>
        <taxon>Mucilaginibacter</taxon>
    </lineage>
</organism>
<proteinExistence type="inferred from homology"/>
<keyword evidence="10 12" id="KW-0472">Membrane</keyword>
<keyword evidence="9" id="KW-0406">Ion transport</keyword>
<dbReference type="EMBL" id="JBHTIA010000003">
    <property type="protein sequence ID" value="MFD0764624.1"/>
    <property type="molecule type" value="Genomic_DNA"/>
</dbReference>
<evidence type="ECO:0000256" key="7">
    <source>
        <dbReference type="ARBA" id="ARBA00022989"/>
    </source>
</evidence>
<evidence type="ECO:0000313" key="15">
    <source>
        <dbReference type="Proteomes" id="UP001597073"/>
    </source>
</evidence>
<accession>A0ABW2ZEK7</accession>
<sequence length="415" mass="44996">MNTQEIISITIVLAALFAYINHRVVKWPPTIGIMALSLICSVGLVLLGNSKSLLSEKAVQLANSVDFQDVLMNFMLSFLLFAGAIHIDAGKLKAERWPVLLLATIGILVSTFLVGGMTWLLFGFFGMPIPFIYCLLFGSLISPTDPIAVMGILKQAKIPESLEVKIAGESLFNDGVAVVIFISIAQIARSADGAFSIVEIGKLFLQEAVGGLVFGAILGYLGFMALRSIDEYKVEVLITLAIVMGGYTLASHLHVSGPLAMVVAGIITGNKAKAEGMSDETRDYLGKFWHLVDEILNAVLFLFIGLEMLIIKINSTVMLIGAISILIVLLARWISVIFPVLLLRYKIKFENNAIAILTWGGLRGGISVALALSLSAKMHRDEFVLITYIIVVFSILVQGLTIGKLAQKLQVKTQK</sequence>
<dbReference type="Pfam" id="PF00999">
    <property type="entry name" value="Na_H_Exchanger"/>
    <property type="match status" value="1"/>
</dbReference>
<comment type="subcellular location">
    <subcellularLocation>
        <location evidence="1">Cell membrane</location>
        <topology evidence="1">Multi-pass membrane protein</topology>
    </subcellularLocation>
</comment>
<evidence type="ECO:0000256" key="10">
    <source>
        <dbReference type="ARBA" id="ARBA00023136"/>
    </source>
</evidence>
<feature type="transmembrane region" description="Helical" evidence="12">
    <location>
        <begin position="238"/>
        <end position="268"/>
    </location>
</feature>
<feature type="transmembrane region" description="Helical" evidence="12">
    <location>
        <begin position="288"/>
        <end position="310"/>
    </location>
</feature>
<dbReference type="InterPro" id="IPR006153">
    <property type="entry name" value="Cation/H_exchanger_TM"/>
</dbReference>
<evidence type="ECO:0000256" key="4">
    <source>
        <dbReference type="ARBA" id="ARBA00022449"/>
    </source>
</evidence>
<evidence type="ECO:0000256" key="2">
    <source>
        <dbReference type="ARBA" id="ARBA00007367"/>
    </source>
</evidence>
<evidence type="ECO:0000256" key="12">
    <source>
        <dbReference type="SAM" id="Phobius"/>
    </source>
</evidence>
<keyword evidence="7 12" id="KW-1133">Transmembrane helix</keyword>
<keyword evidence="11" id="KW-0739">Sodium transport</keyword>
<protein>
    <submittedName>
        <fullName evidence="14">Cation:proton antiporter</fullName>
    </submittedName>
</protein>
<evidence type="ECO:0000313" key="14">
    <source>
        <dbReference type="EMBL" id="MFD0764624.1"/>
    </source>
</evidence>
<keyword evidence="5" id="KW-1003">Cell membrane</keyword>
<evidence type="ECO:0000256" key="6">
    <source>
        <dbReference type="ARBA" id="ARBA00022692"/>
    </source>
</evidence>
<evidence type="ECO:0000256" key="3">
    <source>
        <dbReference type="ARBA" id="ARBA00022448"/>
    </source>
</evidence>
<feature type="transmembrane region" description="Helical" evidence="12">
    <location>
        <begin position="70"/>
        <end position="87"/>
    </location>
</feature>
<keyword evidence="6 12" id="KW-0812">Transmembrane</keyword>
<evidence type="ECO:0000256" key="9">
    <source>
        <dbReference type="ARBA" id="ARBA00023065"/>
    </source>
</evidence>
<evidence type="ECO:0000259" key="13">
    <source>
        <dbReference type="Pfam" id="PF00999"/>
    </source>
</evidence>
<evidence type="ECO:0000256" key="11">
    <source>
        <dbReference type="ARBA" id="ARBA00023201"/>
    </source>
</evidence>
<gene>
    <name evidence="14" type="ORF">ACFQZI_07145</name>
</gene>
<feature type="transmembrane region" description="Helical" evidence="12">
    <location>
        <begin position="99"/>
        <end position="122"/>
    </location>
</feature>
<feature type="transmembrane region" description="Helical" evidence="12">
    <location>
        <begin position="31"/>
        <end position="50"/>
    </location>
</feature>
<keyword evidence="15" id="KW-1185">Reference proteome</keyword>
<comment type="similarity">
    <text evidence="2">Belongs to the monovalent cation:proton antiporter 1 (CPA1) transporter (TC 2.A.36) family.</text>
</comment>